<dbReference type="InterPro" id="IPR014395">
    <property type="entry name" value="Pen/GL7ACA/AHL_acylase"/>
</dbReference>
<comment type="similarity">
    <text evidence="1">Belongs to the peptidase S45 family.</text>
</comment>
<comment type="caution">
    <text evidence="7">The sequence shown here is derived from an EMBL/GenBank/DDBJ whole genome shotgun (WGS) entry which is preliminary data.</text>
</comment>
<name>A0A9X1TZ29_9SPHN</name>
<evidence type="ECO:0000256" key="1">
    <source>
        <dbReference type="ARBA" id="ARBA00006586"/>
    </source>
</evidence>
<dbReference type="RefSeq" id="WP_235068449.1">
    <property type="nucleotide sequence ID" value="NZ_JAKFGM010000003.1"/>
</dbReference>
<accession>A0A9X1TZ29</accession>
<feature type="active site" description="Nucleophile" evidence="5">
    <location>
        <position position="188"/>
    </location>
</feature>
<keyword evidence="3" id="KW-0378">Hydrolase</keyword>
<keyword evidence="8" id="KW-1185">Reference proteome</keyword>
<dbReference type="Gene3D" id="3.60.20.10">
    <property type="entry name" value="Glutamine Phosphoribosylpyrophosphate, subunit 1, domain 1"/>
    <property type="match status" value="1"/>
</dbReference>
<evidence type="ECO:0000256" key="5">
    <source>
        <dbReference type="PIRSR" id="PIRSR001227-1"/>
    </source>
</evidence>
<organism evidence="7 8">
    <name type="scientific">Sphingomonas cremea</name>
    <dbReference type="NCBI Taxonomy" id="2904799"/>
    <lineage>
        <taxon>Bacteria</taxon>
        <taxon>Pseudomonadati</taxon>
        <taxon>Pseudomonadota</taxon>
        <taxon>Alphaproteobacteria</taxon>
        <taxon>Sphingomonadales</taxon>
        <taxon>Sphingomonadaceae</taxon>
        <taxon>Sphingomonas</taxon>
    </lineage>
</organism>
<feature type="binding site" evidence="6">
    <location>
        <position position="258"/>
    </location>
    <ligand>
        <name>Ca(2+)</name>
        <dbReference type="ChEBI" id="CHEBI:29108"/>
    </ligand>
</feature>
<dbReference type="InterPro" id="IPR029055">
    <property type="entry name" value="Ntn_hydrolases_N"/>
</dbReference>
<dbReference type="PANTHER" id="PTHR34218">
    <property type="entry name" value="PEPTIDASE S45 PENICILLIN AMIDASE"/>
    <property type="match status" value="1"/>
</dbReference>
<dbReference type="EMBL" id="JAKFGM010000003">
    <property type="protein sequence ID" value="MCF2515738.1"/>
    <property type="molecule type" value="Genomic_DNA"/>
</dbReference>
<sequence>MRPFVLPLALLLTAAAPPEIAQWRGQAERVTIARDDLGIAHVQGATDADAVFGMIYAQAEDDFPRIEANYLTALGRTAEAEGEKAIWQDLRARLYVSEPELKADYAASPEWLKKLMNAWAAGLNYYLAKHPAVKPRVLTRFEPWMALSFTEGSIGGDIERIDPAELERFYAGTSKTAAADHDPEPRGSNGIAIAPALTRDGKALLLINPHTSFFFRSEQQVTSGEGLNAYGAATWGQFFIYQGFNAKAGWMHTSSGVDSVDEFAVEVKAGKQPTYRFGNVWRPMTARPVTIRYRTADGKLASRSFATWRTHRGPIVGSENGRWIAFAMMDRPVQALQQSFLRTKAPDLAAFLNIARLQANSSNNTIFADSGGRIAYLHPQFVPRRNDRFDYTKPVDGSDPATDWGSLHSQAELPNVVSPPNGWVQNTNTWPYRAAGAFSAKPEYFPKYMDMFGENYRGIHALKLLEHSRGWTLEGLRAAAYDSYQPGFEELIPGLITAWDKAPDSEQKRALAEPIAALRGWNYRWSADSMPMTLAAFWAQPLWDQARGEGRLSHLETVAEINQLSPENKLAALASAVDRLNREFGTWRTRWGEINRFQRISPAIDHPFRDDAPSIAVPFASGNFGSLASFGAAPRGGSKRWYGTSGNSFVAVVEFGPRVRAVAVTAGGESGDPSSPHFNDQAGRYAAGALRPVYFYPDDLAGHTQRQYRPGE</sequence>
<gene>
    <name evidence="7" type="ORF">LVY65_11780</name>
</gene>
<feature type="binding site" evidence="6">
    <location>
        <position position="261"/>
    </location>
    <ligand>
        <name>Ca(2+)</name>
        <dbReference type="ChEBI" id="CHEBI:29108"/>
    </ligand>
</feature>
<proteinExistence type="inferred from homology"/>
<protein>
    <submittedName>
        <fullName evidence="7">Penicillin acylase family protein</fullName>
    </submittedName>
</protein>
<evidence type="ECO:0000256" key="4">
    <source>
        <dbReference type="ARBA" id="ARBA00023145"/>
    </source>
</evidence>
<evidence type="ECO:0000256" key="6">
    <source>
        <dbReference type="PIRSR" id="PIRSR001227-2"/>
    </source>
</evidence>
<dbReference type="InterPro" id="IPR023343">
    <property type="entry name" value="Penicillin_amidase_dom1"/>
</dbReference>
<dbReference type="InterPro" id="IPR043146">
    <property type="entry name" value="Penicillin_amidase_N_B-knob"/>
</dbReference>
<dbReference type="SUPFAM" id="SSF56235">
    <property type="entry name" value="N-terminal nucleophile aminohydrolases (Ntn hydrolases)"/>
    <property type="match status" value="1"/>
</dbReference>
<dbReference type="InterPro" id="IPR043147">
    <property type="entry name" value="Penicillin_amidase_A-knob"/>
</dbReference>
<dbReference type="Proteomes" id="UP001139410">
    <property type="component" value="Unassembled WGS sequence"/>
</dbReference>
<dbReference type="AlphaFoldDB" id="A0A9X1TZ29"/>
<dbReference type="GO" id="GO:0017000">
    <property type="term" value="P:antibiotic biosynthetic process"/>
    <property type="evidence" value="ECO:0007669"/>
    <property type="project" value="InterPro"/>
</dbReference>
<dbReference type="GO" id="GO:0046872">
    <property type="term" value="F:metal ion binding"/>
    <property type="evidence" value="ECO:0007669"/>
    <property type="project" value="UniProtKB-KW"/>
</dbReference>
<evidence type="ECO:0000256" key="2">
    <source>
        <dbReference type="ARBA" id="ARBA00022729"/>
    </source>
</evidence>
<keyword evidence="2" id="KW-0732">Signal</keyword>
<feature type="binding site" evidence="6">
    <location>
        <position position="260"/>
    </location>
    <ligand>
        <name>Ca(2+)</name>
        <dbReference type="ChEBI" id="CHEBI:29108"/>
    </ligand>
</feature>
<dbReference type="Pfam" id="PF01804">
    <property type="entry name" value="Penicil_amidase"/>
    <property type="match status" value="1"/>
</dbReference>
<evidence type="ECO:0000256" key="3">
    <source>
        <dbReference type="ARBA" id="ARBA00022801"/>
    </source>
</evidence>
<dbReference type="GO" id="GO:0016811">
    <property type="term" value="F:hydrolase activity, acting on carbon-nitrogen (but not peptide) bonds, in linear amides"/>
    <property type="evidence" value="ECO:0007669"/>
    <property type="project" value="InterPro"/>
</dbReference>
<dbReference type="Gene3D" id="1.10.439.10">
    <property type="entry name" value="Penicillin Amidohydrolase, domain 1"/>
    <property type="match status" value="1"/>
</dbReference>
<reference evidence="7" key="1">
    <citation type="submission" date="2022-01" db="EMBL/GenBank/DDBJ databases">
        <authorList>
            <person name="Jo J.-H."/>
            <person name="Im W.-T."/>
        </authorList>
    </citation>
    <scope>NUCLEOTIDE SEQUENCE</scope>
    <source>
        <strain evidence="7">G124</strain>
    </source>
</reference>
<dbReference type="InterPro" id="IPR002692">
    <property type="entry name" value="S45"/>
</dbReference>
<dbReference type="Gene3D" id="2.30.120.10">
    <property type="match status" value="1"/>
</dbReference>
<comment type="cofactor">
    <cofactor evidence="6">
        <name>Ca(2+)</name>
        <dbReference type="ChEBI" id="CHEBI:29108"/>
    </cofactor>
    <text evidence="6">Binds 1 Ca(2+) ion per dimer.</text>
</comment>
<evidence type="ECO:0000313" key="8">
    <source>
        <dbReference type="Proteomes" id="UP001139410"/>
    </source>
</evidence>
<dbReference type="PIRSF" id="PIRSF001227">
    <property type="entry name" value="Pen_acylase"/>
    <property type="match status" value="1"/>
</dbReference>
<keyword evidence="6" id="KW-0106">Calcium</keyword>
<dbReference type="Gene3D" id="1.10.1400.10">
    <property type="match status" value="1"/>
</dbReference>
<keyword evidence="4" id="KW-0865">Zymogen</keyword>
<evidence type="ECO:0000313" key="7">
    <source>
        <dbReference type="EMBL" id="MCF2515738.1"/>
    </source>
</evidence>
<keyword evidence="6" id="KW-0479">Metal-binding</keyword>
<dbReference type="PANTHER" id="PTHR34218:SF3">
    <property type="entry name" value="ACYL-HOMOSERINE LACTONE ACYLASE PVDQ"/>
    <property type="match status" value="1"/>
</dbReference>